<protein>
    <submittedName>
        <fullName evidence="3">Amidase</fullName>
        <ecNumber evidence="3">3.5.1.4</ecNumber>
    </submittedName>
</protein>
<comment type="caution">
    <text evidence="3">The sequence shown here is derived from an EMBL/GenBank/DDBJ whole genome shotgun (WGS) entry which is preliminary data.</text>
</comment>
<keyword evidence="3" id="KW-0378">Hydrolase</keyword>
<dbReference type="InterPro" id="IPR000120">
    <property type="entry name" value="Amidase"/>
</dbReference>
<evidence type="ECO:0000313" key="3">
    <source>
        <dbReference type="EMBL" id="HIW72018.1"/>
    </source>
</evidence>
<evidence type="ECO:0000313" key="4">
    <source>
        <dbReference type="Proteomes" id="UP000886822"/>
    </source>
</evidence>
<dbReference type="SUPFAM" id="SSF75304">
    <property type="entry name" value="Amidase signature (AS) enzymes"/>
    <property type="match status" value="1"/>
</dbReference>
<sequence length="495" mass="52518">MTVTDWIGTPALTWARRVRNGEVTSRELIEAAFTEIERQNPQLNAVITTRKEKALAEAAAQRDTGQPFLGVPLLLKGLGQQLKGESSTSGSKLLANNVAQTSSFFVEALQRAGFIIIGQTNFPEFGFKNITDAQLYGPAHNPWNLDYQPGGSSGGAGASVAAGLVPIAAGSDGGGSIRIPSSWSGTIGLKPTRGRVPVGPGDWRSWQGAAIDFALTRSIADTAALLDSLQTLQPAAVFQAPLVKPGFLASLQAPLKPGVIGFSTESPVGTPVSPDAVKAVYQAVKFLEDQGYAVEEIQSPVDGVALMESYYTMNAGETAAFMSELATSLQRPLTADDMELLTWALYQTGTQTSAAEYSLALSKWDQAAWQMAQLHAKYPVILTPTTAWAAPKVGDTLVSPEHAAKMADITSLRPAAQKQLIYDQWLPALTRSPFTQQANLTGEPAISLPTAVTTDGLPLGIQFNASKGQEALLLQLGALFEGAGKLKWLHTTKLS</sequence>
<dbReference type="EC" id="3.5.1.4" evidence="3"/>
<dbReference type="InterPro" id="IPR036928">
    <property type="entry name" value="AS_sf"/>
</dbReference>
<dbReference type="GO" id="GO:0004040">
    <property type="term" value="F:amidase activity"/>
    <property type="evidence" value="ECO:0007669"/>
    <property type="project" value="UniProtKB-EC"/>
</dbReference>
<dbReference type="AlphaFoldDB" id="A0A9D1QS51"/>
<feature type="domain" description="Amidase" evidence="2">
    <location>
        <begin position="27"/>
        <end position="474"/>
    </location>
</feature>
<dbReference type="EMBL" id="DXGJ01000040">
    <property type="protein sequence ID" value="HIW72018.1"/>
    <property type="molecule type" value="Genomic_DNA"/>
</dbReference>
<accession>A0A9D1QS51</accession>
<dbReference type="InterPro" id="IPR023631">
    <property type="entry name" value="Amidase_dom"/>
</dbReference>
<reference evidence="3" key="2">
    <citation type="submission" date="2021-04" db="EMBL/GenBank/DDBJ databases">
        <authorList>
            <person name="Gilroy R."/>
        </authorList>
    </citation>
    <scope>NUCLEOTIDE SEQUENCE</scope>
    <source>
        <strain evidence="3">CHK173-259</strain>
    </source>
</reference>
<evidence type="ECO:0000259" key="2">
    <source>
        <dbReference type="Pfam" id="PF01425"/>
    </source>
</evidence>
<dbReference type="NCBIfam" id="NF005099">
    <property type="entry name" value="PRK06529.1"/>
    <property type="match status" value="1"/>
</dbReference>
<name>A0A9D1QS51_9LACO</name>
<dbReference type="Pfam" id="PF01425">
    <property type="entry name" value="Amidase"/>
    <property type="match status" value="1"/>
</dbReference>
<dbReference type="InterPro" id="IPR020556">
    <property type="entry name" value="Amidase_CS"/>
</dbReference>
<organism evidence="3 4">
    <name type="scientific">Candidatus Levilactobacillus faecigallinarum</name>
    <dbReference type="NCBI Taxonomy" id="2838638"/>
    <lineage>
        <taxon>Bacteria</taxon>
        <taxon>Bacillati</taxon>
        <taxon>Bacillota</taxon>
        <taxon>Bacilli</taxon>
        <taxon>Lactobacillales</taxon>
        <taxon>Lactobacillaceae</taxon>
        <taxon>Levilactobacillus</taxon>
    </lineage>
</organism>
<dbReference type="PANTHER" id="PTHR11895">
    <property type="entry name" value="TRANSAMIDASE"/>
    <property type="match status" value="1"/>
</dbReference>
<dbReference type="PROSITE" id="PS00571">
    <property type="entry name" value="AMIDASES"/>
    <property type="match status" value="1"/>
</dbReference>
<dbReference type="Gene3D" id="3.90.1300.10">
    <property type="entry name" value="Amidase signature (AS) domain"/>
    <property type="match status" value="1"/>
</dbReference>
<evidence type="ECO:0000256" key="1">
    <source>
        <dbReference type="ARBA" id="ARBA00009199"/>
    </source>
</evidence>
<comment type="similarity">
    <text evidence="1">Belongs to the amidase family.</text>
</comment>
<reference evidence="3" key="1">
    <citation type="journal article" date="2021" name="PeerJ">
        <title>Extensive microbial diversity within the chicken gut microbiome revealed by metagenomics and culture.</title>
        <authorList>
            <person name="Gilroy R."/>
            <person name="Ravi A."/>
            <person name="Getino M."/>
            <person name="Pursley I."/>
            <person name="Horton D.L."/>
            <person name="Alikhan N.F."/>
            <person name="Baker D."/>
            <person name="Gharbi K."/>
            <person name="Hall N."/>
            <person name="Watson M."/>
            <person name="Adriaenssens E.M."/>
            <person name="Foster-Nyarko E."/>
            <person name="Jarju S."/>
            <person name="Secka A."/>
            <person name="Antonio M."/>
            <person name="Oren A."/>
            <person name="Chaudhuri R.R."/>
            <person name="La Ragione R."/>
            <person name="Hildebrand F."/>
            <person name="Pallen M.J."/>
        </authorList>
    </citation>
    <scope>NUCLEOTIDE SEQUENCE</scope>
    <source>
        <strain evidence="3">CHK173-259</strain>
    </source>
</reference>
<dbReference type="Proteomes" id="UP000886822">
    <property type="component" value="Unassembled WGS sequence"/>
</dbReference>
<dbReference type="PANTHER" id="PTHR11895:SF7">
    <property type="entry name" value="GLUTAMYL-TRNA(GLN) AMIDOTRANSFERASE SUBUNIT A, MITOCHONDRIAL"/>
    <property type="match status" value="1"/>
</dbReference>
<proteinExistence type="inferred from homology"/>
<gene>
    <name evidence="3" type="ORF">H9875_05245</name>
</gene>